<dbReference type="OrthoDB" id="883648at2"/>
<dbReference type="AlphaFoldDB" id="A0A1I7KHM2"/>
<accession>A0A1I7KHM2</accession>
<evidence type="ECO:0000313" key="2">
    <source>
        <dbReference type="EMBL" id="SFU96921.1"/>
    </source>
</evidence>
<reference evidence="3" key="1">
    <citation type="submission" date="2016-10" db="EMBL/GenBank/DDBJ databases">
        <authorList>
            <person name="Varghese N."/>
        </authorList>
    </citation>
    <scope>NUCLEOTIDE SEQUENCE [LARGE SCALE GENOMIC DNA]</scope>
    <source>
        <strain evidence="3">DSM 18820</strain>
    </source>
</reference>
<protein>
    <submittedName>
        <fullName evidence="2">Uncharacterized protein</fullName>
    </submittedName>
</protein>
<organism evidence="2 3">
    <name type="scientific">Pontibacter akesuensis</name>
    <dbReference type="NCBI Taxonomy" id="388950"/>
    <lineage>
        <taxon>Bacteria</taxon>
        <taxon>Pseudomonadati</taxon>
        <taxon>Bacteroidota</taxon>
        <taxon>Cytophagia</taxon>
        <taxon>Cytophagales</taxon>
        <taxon>Hymenobacteraceae</taxon>
        <taxon>Pontibacter</taxon>
    </lineage>
</organism>
<dbReference type="RefSeq" id="WP_068838988.1">
    <property type="nucleotide sequence ID" value="NZ_BMXC01000006.1"/>
</dbReference>
<dbReference type="STRING" id="388950.GCA_001611675_03091"/>
<dbReference type="Proteomes" id="UP000182491">
    <property type="component" value="Unassembled WGS sequence"/>
</dbReference>
<dbReference type="PROSITE" id="PS51257">
    <property type="entry name" value="PROKAR_LIPOPROTEIN"/>
    <property type="match status" value="1"/>
</dbReference>
<dbReference type="EMBL" id="FPCA01000005">
    <property type="protein sequence ID" value="SFU96921.1"/>
    <property type="molecule type" value="Genomic_DNA"/>
</dbReference>
<evidence type="ECO:0000313" key="3">
    <source>
        <dbReference type="Proteomes" id="UP000182491"/>
    </source>
</evidence>
<gene>
    <name evidence="2" type="ORF">SAMN04487941_3755</name>
</gene>
<proteinExistence type="predicted"/>
<evidence type="ECO:0000256" key="1">
    <source>
        <dbReference type="SAM" id="Coils"/>
    </source>
</evidence>
<name>A0A1I7KHM2_9BACT</name>
<sequence length="230" mass="26891">MKVLPYTLIFCLCAGLLSCENSREVEGNETTATNAEDTETIKVVKTGETAEEELEDFRTWLNKQTEKGDDAIRKEWPSVKEELRARNAELEKDFENMSEESKKEYRALQERYSRWEERQERRQSQPLDAAKVKEWQSQLLEEHQNVGAIEAGNLREAYLVFMGDVRAKRRSWTQDDWDYVDHVYGNLNQRRSEVEEQLSTADNLKIRALQTEYLALEGSADTQNMVQKVE</sequence>
<keyword evidence="1" id="KW-0175">Coiled coil</keyword>
<keyword evidence="3" id="KW-1185">Reference proteome</keyword>
<feature type="coiled-coil region" evidence="1">
    <location>
        <begin position="80"/>
        <end position="125"/>
    </location>
</feature>